<dbReference type="AlphaFoldDB" id="A0AAE3T1G3"/>
<dbReference type="Proteomes" id="UP001212602">
    <property type="component" value="Unassembled WGS sequence"/>
</dbReference>
<feature type="domain" description="SnoaL-like" evidence="1">
    <location>
        <begin position="10"/>
        <end position="142"/>
    </location>
</feature>
<sequence>MTGTDQQRLERLESLVSIRQLKSRYCRYIDTKQWEALRGLFTADARFEGFGSAPDGADVQTFVSGVAARLADAVSVHHCHTPEITLLSEDRARGVWAMQDHLQWPRAIALKEAPHASGFQGFGHYEEEYLREAGQWRMHRLRLTRLRIDPLPAATRFPEPASLRCHDPRWLEALP</sequence>
<gene>
    <name evidence="2" type="ORF">PGB34_22705</name>
</gene>
<dbReference type="InterPro" id="IPR032710">
    <property type="entry name" value="NTF2-like_dom_sf"/>
</dbReference>
<keyword evidence="3" id="KW-1185">Reference proteome</keyword>
<dbReference type="SUPFAM" id="SSF54427">
    <property type="entry name" value="NTF2-like"/>
    <property type="match status" value="1"/>
</dbReference>
<name>A0AAE3T1G3_9BURK</name>
<protein>
    <submittedName>
        <fullName evidence="2">Nuclear transport factor 2 family protein</fullName>
    </submittedName>
</protein>
<dbReference type="EMBL" id="JAQIPB010000014">
    <property type="protein sequence ID" value="MDA7419194.1"/>
    <property type="molecule type" value="Genomic_DNA"/>
</dbReference>
<evidence type="ECO:0000313" key="2">
    <source>
        <dbReference type="EMBL" id="MDA7419194.1"/>
    </source>
</evidence>
<dbReference type="Pfam" id="PF13577">
    <property type="entry name" value="SnoaL_4"/>
    <property type="match status" value="1"/>
</dbReference>
<dbReference type="InterPro" id="IPR037401">
    <property type="entry name" value="SnoaL-like"/>
</dbReference>
<evidence type="ECO:0000259" key="1">
    <source>
        <dbReference type="Pfam" id="PF13577"/>
    </source>
</evidence>
<organism evidence="2 3">
    <name type="scientific">Xenophilus arseniciresistens</name>
    <dbReference type="NCBI Taxonomy" id="1283306"/>
    <lineage>
        <taxon>Bacteria</taxon>
        <taxon>Pseudomonadati</taxon>
        <taxon>Pseudomonadota</taxon>
        <taxon>Betaproteobacteria</taxon>
        <taxon>Burkholderiales</taxon>
        <taxon>Comamonadaceae</taxon>
        <taxon>Xenophilus</taxon>
    </lineage>
</organism>
<evidence type="ECO:0000313" key="3">
    <source>
        <dbReference type="Proteomes" id="UP001212602"/>
    </source>
</evidence>
<dbReference type="Gene3D" id="3.10.450.50">
    <property type="match status" value="1"/>
</dbReference>
<accession>A0AAE3T1G3</accession>
<reference evidence="2" key="1">
    <citation type="submission" date="2023-01" db="EMBL/GenBank/DDBJ databases">
        <title>Xenophilus mangrovi sp. nov., isolated from soil of Mangrove nature reserve.</title>
        <authorList>
            <person name="Xu S."/>
            <person name="Liu Z."/>
            <person name="Xu Y."/>
        </authorList>
    </citation>
    <scope>NUCLEOTIDE SEQUENCE</scope>
    <source>
        <strain evidence="2">YW8</strain>
    </source>
</reference>
<dbReference type="RefSeq" id="WP_271430392.1">
    <property type="nucleotide sequence ID" value="NZ_JAQIPB010000014.1"/>
</dbReference>
<proteinExistence type="predicted"/>
<comment type="caution">
    <text evidence="2">The sequence shown here is derived from an EMBL/GenBank/DDBJ whole genome shotgun (WGS) entry which is preliminary data.</text>
</comment>